<dbReference type="InterPro" id="IPR036249">
    <property type="entry name" value="Thioredoxin-like_sf"/>
</dbReference>
<feature type="domain" description="Thioredoxin" evidence="2">
    <location>
        <begin position="49"/>
        <end position="190"/>
    </location>
</feature>
<dbReference type="InterPro" id="IPR050553">
    <property type="entry name" value="Thioredoxin_ResA/DsbE_sf"/>
</dbReference>
<reference evidence="3 4" key="1">
    <citation type="journal article" date="2020" name="mSystems">
        <title>Defining Genomic and Predicted Metabolic Features of the Acetobacterium Genus.</title>
        <authorList>
            <person name="Ross D.E."/>
            <person name="Marshall C.W."/>
            <person name="Gulliver D."/>
            <person name="May H.D."/>
            <person name="Norman R.S."/>
        </authorList>
    </citation>
    <scope>NUCLEOTIDE SEQUENCE [LARGE SCALE GENOMIC DNA]</scope>
    <source>
        <strain evidence="3 4">DSM 4132</strain>
    </source>
</reference>
<dbReference type="EMBL" id="WJBE01000002">
    <property type="protein sequence ID" value="MBC3898692.1"/>
    <property type="molecule type" value="Genomic_DNA"/>
</dbReference>
<dbReference type="PANTHER" id="PTHR42852">
    <property type="entry name" value="THIOL:DISULFIDE INTERCHANGE PROTEIN DSBE"/>
    <property type="match status" value="1"/>
</dbReference>
<dbReference type="PANTHER" id="PTHR42852:SF17">
    <property type="entry name" value="THIOREDOXIN-LIKE PROTEIN HI_1115"/>
    <property type="match status" value="1"/>
</dbReference>
<evidence type="ECO:0000259" key="2">
    <source>
        <dbReference type="PROSITE" id="PS51352"/>
    </source>
</evidence>
<dbReference type="Pfam" id="PF00578">
    <property type="entry name" value="AhpC-TSA"/>
    <property type="match status" value="1"/>
</dbReference>
<comment type="caution">
    <text evidence="3">The sequence shown here is derived from an EMBL/GenBank/DDBJ whole genome shotgun (WGS) entry which is preliminary data.</text>
</comment>
<gene>
    <name evidence="3" type="ORF">GH811_03575</name>
</gene>
<dbReference type="InterPro" id="IPR013766">
    <property type="entry name" value="Thioredoxin_domain"/>
</dbReference>
<evidence type="ECO:0000256" key="1">
    <source>
        <dbReference type="SAM" id="Phobius"/>
    </source>
</evidence>
<keyword evidence="1" id="KW-0812">Transmembrane</keyword>
<feature type="transmembrane region" description="Helical" evidence="1">
    <location>
        <begin position="7"/>
        <end position="28"/>
    </location>
</feature>
<dbReference type="SUPFAM" id="SSF52833">
    <property type="entry name" value="Thioredoxin-like"/>
    <property type="match status" value="1"/>
</dbReference>
<dbReference type="PROSITE" id="PS00194">
    <property type="entry name" value="THIOREDOXIN_1"/>
    <property type="match status" value="1"/>
</dbReference>
<dbReference type="Proteomes" id="UP000622405">
    <property type="component" value="Unassembled WGS sequence"/>
</dbReference>
<dbReference type="InterPro" id="IPR000866">
    <property type="entry name" value="AhpC/TSA"/>
</dbReference>
<dbReference type="PROSITE" id="PS51352">
    <property type="entry name" value="THIOREDOXIN_2"/>
    <property type="match status" value="1"/>
</dbReference>
<keyword evidence="4" id="KW-1185">Reference proteome</keyword>
<dbReference type="RefSeq" id="WP_186893309.1">
    <property type="nucleotide sequence ID" value="NZ_WJBE01000002.1"/>
</dbReference>
<evidence type="ECO:0000313" key="3">
    <source>
        <dbReference type="EMBL" id="MBC3898692.1"/>
    </source>
</evidence>
<dbReference type="CDD" id="cd02966">
    <property type="entry name" value="TlpA_like_family"/>
    <property type="match status" value="1"/>
</dbReference>
<organism evidence="3 4">
    <name type="scientific">Acetobacterium malicum</name>
    <dbReference type="NCBI Taxonomy" id="52692"/>
    <lineage>
        <taxon>Bacteria</taxon>
        <taxon>Bacillati</taxon>
        <taxon>Bacillota</taxon>
        <taxon>Clostridia</taxon>
        <taxon>Eubacteriales</taxon>
        <taxon>Eubacteriaceae</taxon>
        <taxon>Acetobacterium</taxon>
    </lineage>
</organism>
<proteinExistence type="predicted"/>
<sequence>MNNKIKTIIAGLAFAAFLGIVYVGYTYLSSSYQLNLNTNSTAPKNLSQKSPLKAAPDFTVTDEAGNPVKLSDFRGKPIVLNFWASWCPPCKSEMPHFNKLYSEKKDDVVFLMVDYVDGERETTETGLQYVRDQGFDFPIYFDTEQEAAKAYEVTSIPATFFINTDGKIVTSFQGAIDETSLNEDIQLILN</sequence>
<name>A0ABR6YU26_9FIRM</name>
<dbReference type="InterPro" id="IPR017937">
    <property type="entry name" value="Thioredoxin_CS"/>
</dbReference>
<keyword evidence="1" id="KW-1133">Transmembrane helix</keyword>
<evidence type="ECO:0000313" key="4">
    <source>
        <dbReference type="Proteomes" id="UP000622405"/>
    </source>
</evidence>
<accession>A0ABR6YU26</accession>
<dbReference type="Gene3D" id="3.40.30.10">
    <property type="entry name" value="Glutaredoxin"/>
    <property type="match status" value="1"/>
</dbReference>
<keyword evidence="1" id="KW-0472">Membrane</keyword>
<protein>
    <submittedName>
        <fullName evidence="3">Redoxin domain-containing protein</fullName>
    </submittedName>
</protein>